<evidence type="ECO:0008006" key="10">
    <source>
        <dbReference type="Google" id="ProtNLM"/>
    </source>
</evidence>
<evidence type="ECO:0000256" key="7">
    <source>
        <dbReference type="SAM" id="Phobius"/>
    </source>
</evidence>
<feature type="transmembrane region" description="Helical" evidence="7">
    <location>
        <begin position="239"/>
        <end position="259"/>
    </location>
</feature>
<dbReference type="GO" id="GO:0038023">
    <property type="term" value="F:signaling receptor activity"/>
    <property type="evidence" value="ECO:0007669"/>
    <property type="project" value="TreeGrafter"/>
</dbReference>
<feature type="transmembrane region" description="Helical" evidence="7">
    <location>
        <begin position="304"/>
        <end position="322"/>
    </location>
</feature>
<dbReference type="GO" id="GO:0016020">
    <property type="term" value="C:membrane"/>
    <property type="evidence" value="ECO:0007669"/>
    <property type="project" value="UniProtKB-SubCell"/>
</dbReference>
<protein>
    <recommendedName>
        <fullName evidence="10">Heptahelical transmembrane protein 1</fullName>
    </recommendedName>
</protein>
<comment type="caution">
    <text evidence="8">The sequence shown here is derived from an EMBL/GenBank/DDBJ whole genome shotgun (WGS) entry which is preliminary data.</text>
</comment>
<dbReference type="Proteomes" id="UP000811246">
    <property type="component" value="Chromosome 3"/>
</dbReference>
<name>A0A922FJP2_CARIL</name>
<reference evidence="8" key="1">
    <citation type="submission" date="2021-01" db="EMBL/GenBank/DDBJ databases">
        <authorList>
            <person name="Lovell J.T."/>
            <person name="Bentley N."/>
            <person name="Bhattarai G."/>
            <person name="Jenkins J.W."/>
            <person name="Sreedasyam A."/>
            <person name="Alarcon Y."/>
            <person name="Bock C."/>
            <person name="Boston L."/>
            <person name="Carlson J."/>
            <person name="Cervantes K."/>
            <person name="Clermont K."/>
            <person name="Krom N."/>
            <person name="Kubenka K."/>
            <person name="Mamidi S."/>
            <person name="Mattison C."/>
            <person name="Monteros M."/>
            <person name="Pisani C."/>
            <person name="Plott C."/>
            <person name="Rajasekar S."/>
            <person name="Rhein H.S."/>
            <person name="Rohla C."/>
            <person name="Song M."/>
            <person name="Hilaire R.S."/>
            <person name="Shu S."/>
            <person name="Wells L."/>
            <person name="Wang X."/>
            <person name="Webber J."/>
            <person name="Heerema R.J."/>
            <person name="Klein P."/>
            <person name="Conner P."/>
            <person name="Grauke L."/>
            <person name="Grimwood J."/>
            <person name="Schmutz J."/>
            <person name="Randall J.J."/>
        </authorList>
    </citation>
    <scope>NUCLEOTIDE SEQUENCE</scope>
    <source>
        <tissue evidence="8">Leaf</tissue>
    </source>
</reference>
<keyword evidence="2 7" id="KW-0812">Transmembrane</keyword>
<keyword evidence="3 7" id="KW-1133">Transmembrane helix</keyword>
<keyword evidence="5" id="KW-0862">Zinc</keyword>
<dbReference type="GO" id="GO:0046872">
    <property type="term" value="F:metal ion binding"/>
    <property type="evidence" value="ECO:0007669"/>
    <property type="project" value="UniProtKB-KW"/>
</dbReference>
<proteinExistence type="predicted"/>
<dbReference type="EMBL" id="CM031827">
    <property type="protein sequence ID" value="KAG6724024.1"/>
    <property type="molecule type" value="Genomic_DNA"/>
</dbReference>
<feature type="region of interest" description="Disordered" evidence="6">
    <location>
        <begin position="1"/>
        <end position="43"/>
    </location>
</feature>
<evidence type="ECO:0000256" key="5">
    <source>
        <dbReference type="PIRSR" id="PIRSR604254-1"/>
    </source>
</evidence>
<feature type="binding site" evidence="5">
    <location>
        <position position="196"/>
    </location>
    <ligand>
        <name>Zn(2+)</name>
        <dbReference type="ChEBI" id="CHEBI:29105"/>
    </ligand>
</feature>
<feature type="transmembrane region" description="Helical" evidence="7">
    <location>
        <begin position="271"/>
        <end position="292"/>
    </location>
</feature>
<evidence type="ECO:0000256" key="1">
    <source>
        <dbReference type="ARBA" id="ARBA00004141"/>
    </source>
</evidence>
<feature type="transmembrane region" description="Helical" evidence="7">
    <location>
        <begin position="343"/>
        <end position="363"/>
    </location>
</feature>
<evidence type="ECO:0000256" key="2">
    <source>
        <dbReference type="ARBA" id="ARBA00022692"/>
    </source>
</evidence>
<feature type="transmembrane region" description="Helical" evidence="7">
    <location>
        <begin position="178"/>
        <end position="200"/>
    </location>
</feature>
<dbReference type="GO" id="GO:0009744">
    <property type="term" value="P:response to sucrose"/>
    <property type="evidence" value="ECO:0007669"/>
    <property type="project" value="UniProtKB-ARBA"/>
</dbReference>
<accession>A0A922FJP2</accession>
<sequence>MSYSEGAVWKRKGKEEMDQTHRRRQTSSPDDHVTNKNKKMVHHEDREKTKRYALVSFWEAPEHMKDNEFIMHYYRANWPLKEALFSLFRWHNETLNVWTHLIGFVLFLGLTVANLMEVPQVADLLDFFTRSIHISAETNVSHYFKDFIADTTKLIDLKHATSREMDITMHEMGTRWPFFVFLSGSMFCLLSSSICHLFSCHSHPLSLLLLRVDYVGITIMIITSFFPPIYYMFQCDPHWQFVYLGGITAMGIFTIATMLSPALSSGKYRGFRALLFSSMGLFGIIPAIHAVFVNWGNPQRNATLAYEAAMAVSYLTGVLVYVSRVPERCKPGWFDLVGHSHQIFHVLVVMGALAHYGASLHILDAQYAITCGRTI</sequence>
<evidence type="ECO:0000313" key="8">
    <source>
        <dbReference type="EMBL" id="KAG6724024.1"/>
    </source>
</evidence>
<feature type="binding site" evidence="5">
    <location>
        <position position="341"/>
    </location>
    <ligand>
        <name>Zn(2+)</name>
        <dbReference type="ChEBI" id="CHEBI:29105"/>
    </ligand>
</feature>
<keyword evidence="5" id="KW-0479">Metal-binding</keyword>
<evidence type="ECO:0000313" key="9">
    <source>
        <dbReference type="Proteomes" id="UP000811246"/>
    </source>
</evidence>
<feature type="binding site" evidence="5">
    <location>
        <position position="345"/>
    </location>
    <ligand>
        <name>Zn(2+)</name>
        <dbReference type="ChEBI" id="CHEBI:29105"/>
    </ligand>
</feature>
<dbReference type="GO" id="GO:0009725">
    <property type="term" value="P:response to hormone"/>
    <property type="evidence" value="ECO:0007669"/>
    <property type="project" value="UniProtKB-ARBA"/>
</dbReference>
<dbReference type="PANTHER" id="PTHR20855">
    <property type="entry name" value="ADIPOR/PROGESTIN RECEPTOR-RELATED"/>
    <property type="match status" value="1"/>
</dbReference>
<dbReference type="InterPro" id="IPR004254">
    <property type="entry name" value="AdipoR/HlyIII-related"/>
</dbReference>
<dbReference type="PANTHER" id="PTHR20855:SF115">
    <property type="entry name" value="HEPTAHELICAL TRANSMEMBRANE PROTEIN 1"/>
    <property type="match status" value="1"/>
</dbReference>
<feature type="transmembrane region" description="Helical" evidence="7">
    <location>
        <begin position="212"/>
        <end position="233"/>
    </location>
</feature>
<comment type="subcellular location">
    <subcellularLocation>
        <location evidence="1">Membrane</location>
        <topology evidence="1">Multi-pass membrane protein</topology>
    </subcellularLocation>
</comment>
<dbReference type="AlphaFoldDB" id="A0A922FJP2"/>
<evidence type="ECO:0000256" key="3">
    <source>
        <dbReference type="ARBA" id="ARBA00022989"/>
    </source>
</evidence>
<dbReference type="Pfam" id="PF03006">
    <property type="entry name" value="HlyIII"/>
    <property type="match status" value="1"/>
</dbReference>
<evidence type="ECO:0000256" key="6">
    <source>
        <dbReference type="SAM" id="MobiDB-lite"/>
    </source>
</evidence>
<organism evidence="8 9">
    <name type="scientific">Carya illinoinensis</name>
    <name type="common">Pecan</name>
    <dbReference type="NCBI Taxonomy" id="32201"/>
    <lineage>
        <taxon>Eukaryota</taxon>
        <taxon>Viridiplantae</taxon>
        <taxon>Streptophyta</taxon>
        <taxon>Embryophyta</taxon>
        <taxon>Tracheophyta</taxon>
        <taxon>Spermatophyta</taxon>
        <taxon>Magnoliopsida</taxon>
        <taxon>eudicotyledons</taxon>
        <taxon>Gunneridae</taxon>
        <taxon>Pentapetalae</taxon>
        <taxon>rosids</taxon>
        <taxon>fabids</taxon>
        <taxon>Fagales</taxon>
        <taxon>Juglandaceae</taxon>
        <taxon>Carya</taxon>
    </lineage>
</organism>
<feature type="transmembrane region" description="Helical" evidence="7">
    <location>
        <begin position="95"/>
        <end position="116"/>
    </location>
</feature>
<evidence type="ECO:0000256" key="4">
    <source>
        <dbReference type="ARBA" id="ARBA00023136"/>
    </source>
</evidence>
<keyword evidence="4 7" id="KW-0472">Membrane</keyword>
<gene>
    <name evidence="8" type="ORF">I3842_03G237700</name>
</gene>